<accession>K6WH74</accession>
<gene>
    <name evidence="2" type="ORF">GORHZ_206_00400</name>
</gene>
<sequence>MGTIDDYLGGLDDHDRAAIERVYAIARELVPEAEQGTSYGMPALIYHGKPLLSVMRTKKHIGVYPFGQDAVTAAAPLLDGFDHDKGTIRFQPNTPLPDDTIAAFVLFRRDQIG</sequence>
<proteinExistence type="predicted"/>
<dbReference type="InterPro" id="IPR014922">
    <property type="entry name" value="YdhG-like"/>
</dbReference>
<protein>
    <recommendedName>
        <fullName evidence="1">YdhG-like domain-containing protein</fullName>
    </recommendedName>
</protein>
<name>K6WH74_9ACTN</name>
<organism evidence="2 3">
    <name type="scientific">Gordonia rhizosphera NBRC 16068</name>
    <dbReference type="NCBI Taxonomy" id="1108045"/>
    <lineage>
        <taxon>Bacteria</taxon>
        <taxon>Bacillati</taxon>
        <taxon>Actinomycetota</taxon>
        <taxon>Actinomycetes</taxon>
        <taxon>Mycobacteriales</taxon>
        <taxon>Gordoniaceae</taxon>
        <taxon>Gordonia</taxon>
    </lineage>
</organism>
<dbReference type="EMBL" id="BAHC01000206">
    <property type="protein sequence ID" value="GAB93136.1"/>
    <property type="molecule type" value="Genomic_DNA"/>
</dbReference>
<keyword evidence="3" id="KW-1185">Reference proteome</keyword>
<dbReference type="Pfam" id="PF08818">
    <property type="entry name" value="DUF1801"/>
    <property type="match status" value="1"/>
</dbReference>
<dbReference type="STRING" id="1108045.GORHZ_206_00400"/>
<evidence type="ECO:0000313" key="3">
    <source>
        <dbReference type="Proteomes" id="UP000008363"/>
    </source>
</evidence>
<dbReference type="Gene3D" id="3.90.1150.200">
    <property type="match status" value="1"/>
</dbReference>
<dbReference type="RefSeq" id="WP_006338083.1">
    <property type="nucleotide sequence ID" value="NZ_BAHC01000206.1"/>
</dbReference>
<dbReference type="OrthoDB" id="3236524at2"/>
<reference evidence="2 3" key="1">
    <citation type="submission" date="2012-08" db="EMBL/GenBank/DDBJ databases">
        <title>Whole genome shotgun sequence of Gordonia rhizosphera NBRC 16068.</title>
        <authorList>
            <person name="Takarada H."/>
            <person name="Isaki S."/>
            <person name="Hosoyama A."/>
            <person name="Tsuchikane K."/>
            <person name="Katsumata H."/>
            <person name="Baba S."/>
            <person name="Ohji S."/>
            <person name="Yamazaki S."/>
            <person name="Fujita N."/>
        </authorList>
    </citation>
    <scope>NUCLEOTIDE SEQUENCE [LARGE SCALE GENOMIC DNA]</scope>
    <source>
        <strain evidence="2 3">NBRC 16068</strain>
    </source>
</reference>
<evidence type="ECO:0000313" key="2">
    <source>
        <dbReference type="EMBL" id="GAB93136.1"/>
    </source>
</evidence>
<dbReference type="SUPFAM" id="SSF159888">
    <property type="entry name" value="YdhG-like"/>
    <property type="match status" value="1"/>
</dbReference>
<evidence type="ECO:0000259" key="1">
    <source>
        <dbReference type="Pfam" id="PF08818"/>
    </source>
</evidence>
<comment type="caution">
    <text evidence="2">The sequence shown here is derived from an EMBL/GenBank/DDBJ whole genome shotgun (WGS) entry which is preliminary data.</text>
</comment>
<dbReference type="eggNOG" id="COG5646">
    <property type="taxonomic scope" value="Bacteria"/>
</dbReference>
<dbReference type="AlphaFoldDB" id="K6WH74"/>
<feature type="domain" description="YdhG-like" evidence="1">
    <location>
        <begin position="16"/>
        <end position="106"/>
    </location>
</feature>
<dbReference type="Proteomes" id="UP000008363">
    <property type="component" value="Unassembled WGS sequence"/>
</dbReference>